<evidence type="ECO:0000313" key="5">
    <source>
        <dbReference type="Proteomes" id="UP000826271"/>
    </source>
</evidence>
<feature type="region of interest" description="Disordered" evidence="1">
    <location>
        <begin position="166"/>
        <end position="188"/>
    </location>
</feature>
<gene>
    <name evidence="4" type="ORF">BUALT_Bualt16G0129400</name>
</gene>
<reference evidence="4" key="1">
    <citation type="submission" date="2019-10" db="EMBL/GenBank/DDBJ databases">
        <authorList>
            <person name="Zhang R."/>
            <person name="Pan Y."/>
            <person name="Wang J."/>
            <person name="Ma R."/>
            <person name="Yu S."/>
        </authorList>
    </citation>
    <scope>NUCLEOTIDE SEQUENCE</scope>
    <source>
        <strain evidence="4">LA-IB0</strain>
        <tissue evidence="4">Leaf</tissue>
    </source>
</reference>
<dbReference type="AlphaFoldDB" id="A0AAV6WJI0"/>
<dbReference type="Proteomes" id="UP000826271">
    <property type="component" value="Unassembled WGS sequence"/>
</dbReference>
<organism evidence="4 5">
    <name type="scientific">Buddleja alternifolia</name>
    <dbReference type="NCBI Taxonomy" id="168488"/>
    <lineage>
        <taxon>Eukaryota</taxon>
        <taxon>Viridiplantae</taxon>
        <taxon>Streptophyta</taxon>
        <taxon>Embryophyta</taxon>
        <taxon>Tracheophyta</taxon>
        <taxon>Spermatophyta</taxon>
        <taxon>Magnoliopsida</taxon>
        <taxon>eudicotyledons</taxon>
        <taxon>Gunneridae</taxon>
        <taxon>Pentapetalae</taxon>
        <taxon>asterids</taxon>
        <taxon>lamiids</taxon>
        <taxon>Lamiales</taxon>
        <taxon>Scrophulariaceae</taxon>
        <taxon>Buddlejeae</taxon>
        <taxon>Buddleja</taxon>
    </lineage>
</organism>
<dbReference type="Pfam" id="PF20705">
    <property type="entry name" value="DUF6821"/>
    <property type="match status" value="1"/>
</dbReference>
<dbReference type="PANTHER" id="PTHR33646">
    <property type="entry name" value="GB|AAF00631.1"/>
    <property type="match status" value="1"/>
</dbReference>
<name>A0AAV6WJI0_9LAMI</name>
<keyword evidence="5" id="KW-1185">Reference proteome</keyword>
<dbReference type="InterPro" id="IPR049224">
    <property type="entry name" value="DUF6821"/>
</dbReference>
<keyword evidence="2" id="KW-0472">Membrane</keyword>
<evidence type="ECO:0000259" key="3">
    <source>
        <dbReference type="Pfam" id="PF20705"/>
    </source>
</evidence>
<evidence type="ECO:0000256" key="2">
    <source>
        <dbReference type="SAM" id="Phobius"/>
    </source>
</evidence>
<evidence type="ECO:0000256" key="1">
    <source>
        <dbReference type="SAM" id="MobiDB-lite"/>
    </source>
</evidence>
<dbReference type="InterPro" id="IPR045883">
    <property type="entry name" value="At4g13530-like"/>
</dbReference>
<proteinExistence type="predicted"/>
<comment type="caution">
    <text evidence="4">The sequence shown here is derived from an EMBL/GenBank/DDBJ whole genome shotgun (WGS) entry which is preliminary data.</text>
</comment>
<evidence type="ECO:0000313" key="4">
    <source>
        <dbReference type="EMBL" id="KAG8367984.1"/>
    </source>
</evidence>
<feature type="domain" description="DUF6821" evidence="3">
    <location>
        <begin position="125"/>
        <end position="303"/>
    </location>
</feature>
<protein>
    <recommendedName>
        <fullName evidence="3">DUF6821 domain-containing protein</fullName>
    </recommendedName>
</protein>
<feature type="transmembrane region" description="Helical" evidence="2">
    <location>
        <begin position="214"/>
        <end position="240"/>
    </location>
</feature>
<keyword evidence="2" id="KW-1133">Transmembrane helix</keyword>
<dbReference type="EMBL" id="WHWC01000016">
    <property type="protein sequence ID" value="KAG8367984.1"/>
    <property type="molecule type" value="Genomic_DNA"/>
</dbReference>
<sequence length="305" mass="34374">MKSLSQMDLEDWEILPDDGFLEIHDDGGNKIYSRKHHHPSSSNSCVFQMNYFIVPPKSTHPQFVDTTKVPNHLVPVPFDLQPPPPVVVDDSQEHEEVVKKESKKNTPVEITMIMPPEKIKSFEEDQDPVSQVFFKKMKETEFVDMKVESPKSSSRGGIMTQIEGGSAGAFQFEENGDPCKDDDDSEMEMKKKNNVELELEEERDDEGGLNIWKWSLSGVGAICSFGVAAAATVCIIVLSTHQKMNKHPRRHNQKQLQFQIYSNDKRMKQVVVQHANKLNEAISAARGAAINRARITVGGYYDASL</sequence>
<feature type="compositionally biased region" description="Acidic residues" evidence="1">
    <location>
        <begin position="174"/>
        <end position="186"/>
    </location>
</feature>
<dbReference type="PANTHER" id="PTHR33646:SF2">
    <property type="entry name" value="F20H23.8 PROTEIN"/>
    <property type="match status" value="1"/>
</dbReference>
<accession>A0AAV6WJI0</accession>
<keyword evidence="2" id="KW-0812">Transmembrane</keyword>